<gene>
    <name evidence="5" type="ORF">RRG08_018077</name>
</gene>
<comment type="caution">
    <text evidence="5">The sequence shown here is derived from an EMBL/GenBank/DDBJ whole genome shotgun (WGS) entry which is preliminary data.</text>
</comment>
<evidence type="ECO:0000259" key="4">
    <source>
        <dbReference type="Pfam" id="PF23598"/>
    </source>
</evidence>
<reference evidence="5" key="1">
    <citation type="journal article" date="2023" name="G3 (Bethesda)">
        <title>A reference genome for the long-term kleptoplast-retaining sea slug Elysia crispata morphotype clarki.</title>
        <authorList>
            <person name="Eastman K.E."/>
            <person name="Pendleton A.L."/>
            <person name="Shaikh M.A."/>
            <person name="Suttiyut T."/>
            <person name="Ogas R."/>
            <person name="Tomko P."/>
            <person name="Gavelis G."/>
            <person name="Widhalm J.R."/>
            <person name="Wisecaver J.H."/>
        </authorList>
    </citation>
    <scope>NUCLEOTIDE SEQUENCE</scope>
    <source>
        <strain evidence="5">ECLA1</strain>
    </source>
</reference>
<dbReference type="InterPro" id="IPR001611">
    <property type="entry name" value="Leu-rich_rpt"/>
</dbReference>
<dbReference type="Pfam" id="PF13855">
    <property type="entry name" value="LRR_8"/>
    <property type="match status" value="1"/>
</dbReference>
<dbReference type="InterPro" id="IPR055414">
    <property type="entry name" value="LRR_R13L4/SHOC2-like"/>
</dbReference>
<evidence type="ECO:0000256" key="2">
    <source>
        <dbReference type="ARBA" id="ARBA00022737"/>
    </source>
</evidence>
<dbReference type="PANTHER" id="PTHR48051:SF55">
    <property type="entry name" value="MALIGNANT FIBROUS HISTIOCYTOMA-AMPLIFIED SEQUENCE 1 HOMOLOG"/>
    <property type="match status" value="1"/>
</dbReference>
<dbReference type="InterPro" id="IPR003591">
    <property type="entry name" value="Leu-rich_rpt_typical-subtyp"/>
</dbReference>
<dbReference type="EMBL" id="JAWDGP010004170">
    <property type="protein sequence ID" value="KAK3767207.1"/>
    <property type="molecule type" value="Genomic_DNA"/>
</dbReference>
<feature type="compositionally biased region" description="Basic residues" evidence="3">
    <location>
        <begin position="337"/>
        <end position="353"/>
    </location>
</feature>
<evidence type="ECO:0000313" key="5">
    <source>
        <dbReference type="EMBL" id="KAK3767207.1"/>
    </source>
</evidence>
<keyword evidence="2" id="KW-0677">Repeat</keyword>
<proteinExistence type="predicted"/>
<dbReference type="Pfam" id="PF23598">
    <property type="entry name" value="LRR_14"/>
    <property type="match status" value="1"/>
</dbReference>
<evidence type="ECO:0000256" key="1">
    <source>
        <dbReference type="ARBA" id="ARBA00022614"/>
    </source>
</evidence>
<protein>
    <recommendedName>
        <fullName evidence="4">Disease resistance R13L4/SHOC-2-like LRR domain-containing protein</fullName>
    </recommendedName>
</protein>
<evidence type="ECO:0000313" key="6">
    <source>
        <dbReference type="Proteomes" id="UP001283361"/>
    </source>
</evidence>
<dbReference type="PANTHER" id="PTHR48051">
    <property type="match status" value="1"/>
</dbReference>
<dbReference type="Gene3D" id="3.80.10.10">
    <property type="entry name" value="Ribonuclease Inhibitor"/>
    <property type="match status" value="2"/>
</dbReference>
<feature type="domain" description="Disease resistance R13L4/SHOC-2-like LRR" evidence="4">
    <location>
        <begin position="139"/>
        <end position="223"/>
    </location>
</feature>
<dbReference type="AlphaFoldDB" id="A0AAE1DE65"/>
<dbReference type="InterPro" id="IPR032675">
    <property type="entry name" value="LRR_dom_sf"/>
</dbReference>
<accession>A0AAE1DE65</accession>
<organism evidence="5 6">
    <name type="scientific">Elysia crispata</name>
    <name type="common">lettuce slug</name>
    <dbReference type="NCBI Taxonomy" id="231223"/>
    <lineage>
        <taxon>Eukaryota</taxon>
        <taxon>Metazoa</taxon>
        <taxon>Spiralia</taxon>
        <taxon>Lophotrochozoa</taxon>
        <taxon>Mollusca</taxon>
        <taxon>Gastropoda</taxon>
        <taxon>Heterobranchia</taxon>
        <taxon>Euthyneura</taxon>
        <taxon>Panpulmonata</taxon>
        <taxon>Sacoglossa</taxon>
        <taxon>Placobranchoidea</taxon>
        <taxon>Plakobranchidae</taxon>
        <taxon>Elysia</taxon>
    </lineage>
</organism>
<dbReference type="GO" id="GO:0005737">
    <property type="term" value="C:cytoplasm"/>
    <property type="evidence" value="ECO:0007669"/>
    <property type="project" value="TreeGrafter"/>
</dbReference>
<dbReference type="PROSITE" id="PS51450">
    <property type="entry name" value="LRR"/>
    <property type="match status" value="1"/>
</dbReference>
<dbReference type="SMART" id="SM00369">
    <property type="entry name" value="LRR_TYP"/>
    <property type="match status" value="5"/>
</dbReference>
<name>A0AAE1DE65_9GAST</name>
<feature type="region of interest" description="Disordered" evidence="3">
    <location>
        <begin position="258"/>
        <end position="353"/>
    </location>
</feature>
<keyword evidence="1" id="KW-0433">Leucine-rich repeat</keyword>
<evidence type="ECO:0000256" key="3">
    <source>
        <dbReference type="SAM" id="MobiDB-lite"/>
    </source>
</evidence>
<sequence length="353" mass="39802">MSHGLTLRNIRMRIETEDPLYFGQKKLKLQGRDLLHLPKAVFKLMELEVLDLSPEREACLDYKLAMVPSDIGKLLNLSTLILDTNDLLQVPAEITLLTNLQRLALSNNYLTELPNGFRRLKNLHSLHLANNKFEIFPVEICDITSLVFLDFCDNLIKALPKKISNLTKLETLLLFINRLNKLPDTIVKMEELRSLWLGNNSLRTLPKGFGYLTKLDWMERYTSSTLDGNPLISPPLEICRMGPQAIERFQGVGPNIDAQKQAEEDAEAERKIKDKSRSRASSDANKTGSDDVKSNQSTKAVSEANRSRASSDATTRDAAMSDKPLGAKTNSTDTSVKKSKFPNQPKRRRVPKI</sequence>
<dbReference type="InterPro" id="IPR050216">
    <property type="entry name" value="LRR_domain-containing"/>
</dbReference>
<dbReference type="Proteomes" id="UP001283361">
    <property type="component" value="Unassembled WGS sequence"/>
</dbReference>
<dbReference type="SUPFAM" id="SSF52058">
    <property type="entry name" value="L domain-like"/>
    <property type="match status" value="1"/>
</dbReference>
<feature type="compositionally biased region" description="Basic and acidic residues" evidence="3">
    <location>
        <begin position="260"/>
        <end position="277"/>
    </location>
</feature>
<keyword evidence="6" id="KW-1185">Reference proteome</keyword>